<name>A0A084E9J5_SPHYA</name>
<dbReference type="InterPro" id="IPR013762">
    <property type="entry name" value="Integrase-like_cat_sf"/>
</dbReference>
<dbReference type="RefSeq" id="WP_031298965.1">
    <property type="nucleotide sequence ID" value="NZ_CP033228.1"/>
</dbReference>
<evidence type="ECO:0000256" key="3">
    <source>
        <dbReference type="ARBA" id="ARBA00023172"/>
    </source>
</evidence>
<dbReference type="Proteomes" id="UP000280708">
    <property type="component" value="Plasmid pF2"/>
</dbReference>
<gene>
    <name evidence="8" type="ORF">CP98_04733</name>
    <name evidence="7" type="ORF">EBF16_02865</name>
</gene>
<dbReference type="Pfam" id="PF00589">
    <property type="entry name" value="Phage_integrase"/>
    <property type="match status" value="1"/>
</dbReference>
<evidence type="ECO:0000259" key="5">
    <source>
        <dbReference type="PROSITE" id="PS51898"/>
    </source>
</evidence>
<evidence type="ECO:0000313" key="7">
    <source>
        <dbReference type="EMBL" id="AYO75948.1"/>
    </source>
</evidence>
<dbReference type="AlphaFoldDB" id="A0A084E9J5"/>
<organism evidence="8 9">
    <name type="scientific">Sphingobium yanoikuyae</name>
    <name type="common">Sphingomonas yanoikuyae</name>
    <dbReference type="NCBI Taxonomy" id="13690"/>
    <lineage>
        <taxon>Bacteria</taxon>
        <taxon>Pseudomonadati</taxon>
        <taxon>Pseudomonadota</taxon>
        <taxon>Alphaproteobacteria</taxon>
        <taxon>Sphingomonadales</taxon>
        <taxon>Sphingomonadaceae</taxon>
        <taxon>Sphingobium</taxon>
    </lineage>
</organism>
<dbReference type="InterPro" id="IPR002104">
    <property type="entry name" value="Integrase_catalytic"/>
</dbReference>
<protein>
    <submittedName>
        <fullName evidence="7 8">Integrase</fullName>
    </submittedName>
</protein>
<keyword evidence="1" id="KW-0229">DNA integration</keyword>
<dbReference type="GO" id="GO:0015074">
    <property type="term" value="P:DNA integration"/>
    <property type="evidence" value="ECO:0007669"/>
    <property type="project" value="UniProtKB-KW"/>
</dbReference>
<reference evidence="7 10" key="2">
    <citation type="submission" date="2018-10" db="EMBL/GenBank/DDBJ databases">
        <title>Characterization and genome analysis of a novel bacterium Sphingobium yanoikuyae SJTF8 capable of degrading PAHs.</title>
        <authorList>
            <person name="Yin C."/>
            <person name="Xiong W."/>
            <person name="Liang R."/>
        </authorList>
    </citation>
    <scope>NUCLEOTIDE SEQUENCE [LARGE SCALE GENOMIC DNA]</scope>
    <source>
        <strain evidence="7 10">SJTF8</strain>
        <plasmid evidence="10">pf2</plasmid>
        <plasmid evidence="7">pF2</plasmid>
    </source>
</reference>
<evidence type="ECO:0000256" key="1">
    <source>
        <dbReference type="ARBA" id="ARBA00022908"/>
    </source>
</evidence>
<geneLocation type="plasmid" evidence="10">
    <name>pf2</name>
</geneLocation>
<keyword evidence="7" id="KW-0614">Plasmid</keyword>
<sequence>MRSRSSLPFRAAPLRVEDPPSHGTLLTTFLSSLSLDEKSGCAVLYGAAVRHFLHWLGLHRIAIRTIDDRAVRRFEKHRCRCHRYSAQQPVYKADIAARVRRFVRFLEDQGYVEVDDGIDDLPRHLADYSDAIDRLQLAEGPAQAYRSEAEHFVAWLRMARRQWIDIDDTIIDHYAAHDCRCPVWRKRGKLVATGTKRRRRCARHFVEFLRGRGAIPSVEPVADDDPHMSAYLAWLKQHRGATDETIRRYRTDIRRLMPMLGEPSQWDAAGLRSAFQRRSKETPGSASLLVTIMRSYIRFLVVRGECRPALLHAVPSVQRYRLSTLPRHVDPATIERIIAACPTDRPVEVRDKAIILLLARLGLRAADIQNMRLDDIDWRSGHLTVKGKTRRPDRLPLPQDVGDAILAYLAAARPKAAEEHLFLRAQAPFRPFRSSAEIAGIVARTRDRGGIEGVPTGSHIFRHSLATNLLRAGAGLESVGTILRHSSPETTAIYAKVDLPMLMKIAQPWPGEQSC</sequence>
<evidence type="ECO:0000259" key="6">
    <source>
        <dbReference type="PROSITE" id="PS51900"/>
    </source>
</evidence>
<proteinExistence type="predicted"/>
<evidence type="ECO:0000313" key="10">
    <source>
        <dbReference type="Proteomes" id="UP000280708"/>
    </source>
</evidence>
<dbReference type="GO" id="GO:0006310">
    <property type="term" value="P:DNA recombination"/>
    <property type="evidence" value="ECO:0007669"/>
    <property type="project" value="UniProtKB-KW"/>
</dbReference>
<dbReference type="InterPro" id="IPR044068">
    <property type="entry name" value="CB"/>
</dbReference>
<dbReference type="EMBL" id="CP033228">
    <property type="protein sequence ID" value="AYO75948.1"/>
    <property type="molecule type" value="Genomic_DNA"/>
</dbReference>
<dbReference type="PATRIC" id="fig|13690.10.peg.4879"/>
<dbReference type="InterPro" id="IPR050090">
    <property type="entry name" value="Tyrosine_recombinase_XerCD"/>
</dbReference>
<keyword evidence="3" id="KW-0233">DNA recombination</keyword>
<dbReference type="eggNOG" id="COG4974">
    <property type="taxonomic scope" value="Bacteria"/>
</dbReference>
<dbReference type="GO" id="GO:0003677">
    <property type="term" value="F:DNA binding"/>
    <property type="evidence" value="ECO:0007669"/>
    <property type="project" value="UniProtKB-UniRule"/>
</dbReference>
<evidence type="ECO:0000256" key="2">
    <source>
        <dbReference type="ARBA" id="ARBA00023125"/>
    </source>
</evidence>
<dbReference type="PANTHER" id="PTHR30349:SF90">
    <property type="entry name" value="TYROSINE RECOMBINASE XERD"/>
    <property type="match status" value="1"/>
</dbReference>
<evidence type="ECO:0000256" key="4">
    <source>
        <dbReference type="PROSITE-ProRule" id="PRU01248"/>
    </source>
</evidence>
<dbReference type="Gene3D" id="1.10.443.10">
    <property type="entry name" value="Intergrase catalytic core"/>
    <property type="match status" value="1"/>
</dbReference>
<dbReference type="SUPFAM" id="SSF56349">
    <property type="entry name" value="DNA breaking-rejoining enzymes"/>
    <property type="match status" value="1"/>
</dbReference>
<accession>A0A084E9J5</accession>
<dbReference type="EMBL" id="JGVR01000049">
    <property type="protein sequence ID" value="KEZ14637.1"/>
    <property type="molecule type" value="Genomic_DNA"/>
</dbReference>
<keyword evidence="2 4" id="KW-0238">DNA-binding</keyword>
<feature type="domain" description="Tyr recombinase" evidence="5">
    <location>
        <begin position="324"/>
        <end position="507"/>
    </location>
</feature>
<feature type="domain" description="Core-binding (CB)" evidence="6">
    <location>
        <begin position="222"/>
        <end position="301"/>
    </location>
</feature>
<geneLocation type="plasmid" evidence="7">
    <name>pF2</name>
</geneLocation>
<reference evidence="8 9" key="1">
    <citation type="submission" date="2014-03" db="EMBL/GenBank/DDBJ databases">
        <title>Genome sequence of Sphingobium yanoikuyae B1.</title>
        <authorList>
            <person name="Gan H.M."/>
            <person name="Gan H.Y."/>
            <person name="Savka M.A."/>
        </authorList>
    </citation>
    <scope>NUCLEOTIDE SEQUENCE [LARGE SCALE GENOMIC DNA]</scope>
    <source>
        <strain evidence="8 9">B1</strain>
    </source>
</reference>
<dbReference type="PROSITE" id="PS51900">
    <property type="entry name" value="CB"/>
    <property type="match status" value="1"/>
</dbReference>
<dbReference type="InterPro" id="IPR011010">
    <property type="entry name" value="DNA_brk_join_enz"/>
</dbReference>
<evidence type="ECO:0000313" key="8">
    <source>
        <dbReference type="EMBL" id="KEZ14637.1"/>
    </source>
</evidence>
<dbReference type="PROSITE" id="PS51898">
    <property type="entry name" value="TYR_RECOMBINASE"/>
    <property type="match status" value="1"/>
</dbReference>
<dbReference type="PANTHER" id="PTHR30349">
    <property type="entry name" value="PHAGE INTEGRASE-RELATED"/>
    <property type="match status" value="1"/>
</dbReference>
<evidence type="ECO:0000313" key="9">
    <source>
        <dbReference type="Proteomes" id="UP000028534"/>
    </source>
</evidence>
<dbReference type="Proteomes" id="UP000028534">
    <property type="component" value="Unassembled WGS sequence"/>
</dbReference>